<sequence length="156" mass="16453">MNISTTAHAADTAADTAAVTAVLDRLTAAWNAGDGVAYGAEFTDDATYITYVGTLYVGGTEIGSAHQALFDSFLKGTRLAGEIVGIRFTGPDTALVVTRGDVHKGKPGKLHKIQTYTLVRQANGEWKVAAFQNTKHKALMEAISFKAQPATRPAVA</sequence>
<keyword evidence="3" id="KW-1185">Reference proteome</keyword>
<evidence type="ECO:0000313" key="3">
    <source>
        <dbReference type="Proteomes" id="UP001602119"/>
    </source>
</evidence>
<organism evidence="2 3">
    <name type="scientific">Microtetraspora fusca</name>
    <dbReference type="NCBI Taxonomy" id="1997"/>
    <lineage>
        <taxon>Bacteria</taxon>
        <taxon>Bacillati</taxon>
        <taxon>Actinomycetota</taxon>
        <taxon>Actinomycetes</taxon>
        <taxon>Streptosporangiales</taxon>
        <taxon>Streptosporangiaceae</taxon>
        <taxon>Microtetraspora</taxon>
    </lineage>
</organism>
<dbReference type="SUPFAM" id="SSF54427">
    <property type="entry name" value="NTF2-like"/>
    <property type="match status" value="1"/>
</dbReference>
<dbReference type="NCBIfam" id="TIGR02246">
    <property type="entry name" value="SgcJ/EcaC family oxidoreductase"/>
    <property type="match status" value="1"/>
</dbReference>
<dbReference type="Gene3D" id="3.10.450.50">
    <property type="match status" value="1"/>
</dbReference>
<dbReference type="RefSeq" id="WP_387339952.1">
    <property type="nucleotide sequence ID" value="NZ_JBIAXI010000001.1"/>
</dbReference>
<evidence type="ECO:0000259" key="1">
    <source>
        <dbReference type="Pfam" id="PF14534"/>
    </source>
</evidence>
<dbReference type="Proteomes" id="UP001602119">
    <property type="component" value="Unassembled WGS sequence"/>
</dbReference>
<dbReference type="Pfam" id="PF14534">
    <property type="entry name" value="DUF4440"/>
    <property type="match status" value="1"/>
</dbReference>
<proteinExistence type="predicted"/>
<dbReference type="InterPro" id="IPR011944">
    <property type="entry name" value="Steroid_delta5-4_isomerase"/>
</dbReference>
<reference evidence="2 3" key="1">
    <citation type="submission" date="2024-10" db="EMBL/GenBank/DDBJ databases">
        <title>The Natural Products Discovery Center: Release of the First 8490 Sequenced Strains for Exploring Actinobacteria Biosynthetic Diversity.</title>
        <authorList>
            <person name="Kalkreuter E."/>
            <person name="Kautsar S.A."/>
            <person name="Yang D."/>
            <person name="Bader C.D."/>
            <person name="Teijaro C.N."/>
            <person name="Fluegel L."/>
            <person name="Davis C.M."/>
            <person name="Simpson J.R."/>
            <person name="Lauterbach L."/>
            <person name="Steele A.D."/>
            <person name="Gui C."/>
            <person name="Meng S."/>
            <person name="Li G."/>
            <person name="Viehrig K."/>
            <person name="Ye F."/>
            <person name="Su P."/>
            <person name="Kiefer A.F."/>
            <person name="Nichols A."/>
            <person name="Cepeda A.J."/>
            <person name="Yan W."/>
            <person name="Fan B."/>
            <person name="Jiang Y."/>
            <person name="Adhikari A."/>
            <person name="Zheng C.-J."/>
            <person name="Schuster L."/>
            <person name="Cowan T.M."/>
            <person name="Smanski M.J."/>
            <person name="Chevrette M.G."/>
            <person name="De Carvalho L.P.S."/>
            <person name="Shen B."/>
        </authorList>
    </citation>
    <scope>NUCLEOTIDE SEQUENCE [LARGE SCALE GENOMIC DNA]</scope>
    <source>
        <strain evidence="2 3">NPDC001281</strain>
    </source>
</reference>
<protein>
    <submittedName>
        <fullName evidence="2">SgcJ/EcaC family oxidoreductase</fullName>
    </submittedName>
</protein>
<accession>A0ABW6V066</accession>
<name>A0ABW6V066_MICFU</name>
<dbReference type="EMBL" id="JBIAXI010000001">
    <property type="protein sequence ID" value="MFF4771294.1"/>
    <property type="molecule type" value="Genomic_DNA"/>
</dbReference>
<evidence type="ECO:0000313" key="2">
    <source>
        <dbReference type="EMBL" id="MFF4771294.1"/>
    </source>
</evidence>
<feature type="domain" description="DUF4440" evidence="1">
    <location>
        <begin position="19"/>
        <end position="128"/>
    </location>
</feature>
<comment type="caution">
    <text evidence="2">The sequence shown here is derived from an EMBL/GenBank/DDBJ whole genome shotgun (WGS) entry which is preliminary data.</text>
</comment>
<dbReference type="InterPro" id="IPR032710">
    <property type="entry name" value="NTF2-like_dom_sf"/>
</dbReference>
<gene>
    <name evidence="2" type="ORF">ACFY05_00390</name>
</gene>
<dbReference type="InterPro" id="IPR027843">
    <property type="entry name" value="DUF4440"/>
</dbReference>